<accession>A0A8J6UJ59</accession>
<dbReference type="Proteomes" id="UP000638014">
    <property type="component" value="Unassembled WGS sequence"/>
</dbReference>
<sequence length="99" mass="10978">MINTAGKAIYMNEFCGTNIEKDKFVEIAKLSAFANGETVAAPGEINWSELQQPAHRAYYEYAVAHPNGSACEQLLERTANVLPMLETGQIMELELELTQ</sequence>
<evidence type="ECO:0000313" key="2">
    <source>
        <dbReference type="Proteomes" id="UP000638014"/>
    </source>
</evidence>
<name>A0A8J6UJ59_9GAMM</name>
<gene>
    <name evidence="1" type="ORF">IC617_10935</name>
</gene>
<protein>
    <submittedName>
        <fullName evidence="1">Uncharacterized protein</fullName>
    </submittedName>
</protein>
<dbReference type="AlphaFoldDB" id="A0A8J6UJ59"/>
<comment type="caution">
    <text evidence="1">The sequence shown here is derived from an EMBL/GenBank/DDBJ whole genome shotgun (WGS) entry which is preliminary data.</text>
</comment>
<organism evidence="1 2">
    <name type="scientific">Neiella litorisoli</name>
    <dbReference type="NCBI Taxonomy" id="2771431"/>
    <lineage>
        <taxon>Bacteria</taxon>
        <taxon>Pseudomonadati</taxon>
        <taxon>Pseudomonadota</taxon>
        <taxon>Gammaproteobacteria</taxon>
        <taxon>Alteromonadales</taxon>
        <taxon>Echinimonadaceae</taxon>
        <taxon>Neiella</taxon>
    </lineage>
</organism>
<dbReference type="RefSeq" id="WP_191145030.1">
    <property type="nucleotide sequence ID" value="NZ_JACXAF010000013.1"/>
</dbReference>
<evidence type="ECO:0000313" key="1">
    <source>
        <dbReference type="EMBL" id="MBD1389943.1"/>
    </source>
</evidence>
<proteinExistence type="predicted"/>
<reference evidence="1" key="1">
    <citation type="submission" date="2020-09" db="EMBL/GenBank/DDBJ databases">
        <title>A novel bacterium of genus Neiella, isolated from South China Sea.</title>
        <authorList>
            <person name="Huang H."/>
            <person name="Mo K."/>
            <person name="Hu Y."/>
        </authorList>
    </citation>
    <scope>NUCLEOTIDE SEQUENCE</scope>
    <source>
        <strain evidence="1">HB171785</strain>
    </source>
</reference>
<dbReference type="EMBL" id="JACXAF010000013">
    <property type="protein sequence ID" value="MBD1389943.1"/>
    <property type="molecule type" value="Genomic_DNA"/>
</dbReference>
<keyword evidence="2" id="KW-1185">Reference proteome</keyword>